<dbReference type="EMBL" id="PYAS01000001">
    <property type="protein sequence ID" value="PSL33868.1"/>
    <property type="molecule type" value="Genomic_DNA"/>
</dbReference>
<evidence type="ECO:0000256" key="7">
    <source>
        <dbReference type="SAM" id="Phobius"/>
    </source>
</evidence>
<comment type="similarity">
    <text evidence="2">Belongs to the DoxX family.</text>
</comment>
<keyword evidence="3" id="KW-1003">Cell membrane</keyword>
<gene>
    <name evidence="8" type="ORF">CLV60_101237</name>
</gene>
<comment type="subcellular location">
    <subcellularLocation>
        <location evidence="1">Cell membrane</location>
        <topology evidence="1">Multi-pass membrane protein</topology>
    </subcellularLocation>
</comment>
<organism evidence="8 9">
    <name type="scientific">Dyadobacter jiangsuensis</name>
    <dbReference type="NCBI Taxonomy" id="1591085"/>
    <lineage>
        <taxon>Bacteria</taxon>
        <taxon>Pseudomonadati</taxon>
        <taxon>Bacteroidota</taxon>
        <taxon>Cytophagia</taxon>
        <taxon>Cytophagales</taxon>
        <taxon>Spirosomataceae</taxon>
        <taxon>Dyadobacter</taxon>
    </lineage>
</organism>
<evidence type="ECO:0000256" key="6">
    <source>
        <dbReference type="ARBA" id="ARBA00023136"/>
    </source>
</evidence>
<dbReference type="RefSeq" id="WP_106593548.1">
    <property type="nucleotide sequence ID" value="NZ_PYAS01000001.1"/>
</dbReference>
<dbReference type="InterPro" id="IPR051907">
    <property type="entry name" value="DoxX-like_oxidoreductase"/>
</dbReference>
<keyword evidence="6 7" id="KW-0472">Membrane</keyword>
<dbReference type="AlphaFoldDB" id="A0A2P8GIT1"/>
<evidence type="ECO:0000256" key="2">
    <source>
        <dbReference type="ARBA" id="ARBA00006679"/>
    </source>
</evidence>
<evidence type="ECO:0000256" key="5">
    <source>
        <dbReference type="ARBA" id="ARBA00022989"/>
    </source>
</evidence>
<feature type="transmembrane region" description="Helical" evidence="7">
    <location>
        <begin position="55"/>
        <end position="75"/>
    </location>
</feature>
<dbReference type="PANTHER" id="PTHR33452:SF1">
    <property type="entry name" value="INNER MEMBRANE PROTEIN YPHA-RELATED"/>
    <property type="match status" value="1"/>
</dbReference>
<keyword evidence="9" id="KW-1185">Reference proteome</keyword>
<dbReference type="InterPro" id="IPR032808">
    <property type="entry name" value="DoxX"/>
</dbReference>
<accession>A0A2P8GIT1</accession>
<keyword evidence="5 7" id="KW-1133">Transmembrane helix</keyword>
<feature type="transmembrane region" description="Helical" evidence="7">
    <location>
        <begin position="82"/>
        <end position="99"/>
    </location>
</feature>
<sequence>MDQSIAYTNMDWSGLLMRLTLTLVMLPHGAQKMLGIFGGYGFKATMSFFTESMKLPSPVAFLVIVIEFVGPICLFLGLGTRLWATALAIVMIGAVWTTSGQHGFFMNWYGNQAGEGFEYHLLVIGLCLSLLISGGGQYAIDRLF</sequence>
<evidence type="ECO:0000256" key="4">
    <source>
        <dbReference type="ARBA" id="ARBA00022692"/>
    </source>
</evidence>
<name>A0A2P8GIT1_9BACT</name>
<reference evidence="8 9" key="1">
    <citation type="submission" date="2018-03" db="EMBL/GenBank/DDBJ databases">
        <title>Genomic Encyclopedia of Archaeal and Bacterial Type Strains, Phase II (KMG-II): from individual species to whole genera.</title>
        <authorList>
            <person name="Goeker M."/>
        </authorList>
    </citation>
    <scope>NUCLEOTIDE SEQUENCE [LARGE SCALE GENOMIC DNA]</scope>
    <source>
        <strain evidence="8 9">DSM 29057</strain>
    </source>
</reference>
<evidence type="ECO:0000256" key="1">
    <source>
        <dbReference type="ARBA" id="ARBA00004651"/>
    </source>
</evidence>
<dbReference type="GO" id="GO:0005886">
    <property type="term" value="C:plasma membrane"/>
    <property type="evidence" value="ECO:0007669"/>
    <property type="project" value="UniProtKB-SubCell"/>
</dbReference>
<dbReference type="OrthoDB" id="346004at2"/>
<evidence type="ECO:0000256" key="3">
    <source>
        <dbReference type="ARBA" id="ARBA00022475"/>
    </source>
</evidence>
<dbReference type="PANTHER" id="PTHR33452">
    <property type="entry name" value="OXIDOREDUCTASE CATD-RELATED"/>
    <property type="match status" value="1"/>
</dbReference>
<dbReference type="Proteomes" id="UP000241964">
    <property type="component" value="Unassembled WGS sequence"/>
</dbReference>
<evidence type="ECO:0000313" key="8">
    <source>
        <dbReference type="EMBL" id="PSL33868.1"/>
    </source>
</evidence>
<keyword evidence="4 7" id="KW-0812">Transmembrane</keyword>
<protein>
    <submittedName>
        <fullName evidence="8">Putative oxidoreductase</fullName>
    </submittedName>
</protein>
<comment type="caution">
    <text evidence="8">The sequence shown here is derived from an EMBL/GenBank/DDBJ whole genome shotgun (WGS) entry which is preliminary data.</text>
</comment>
<dbReference type="Pfam" id="PF07681">
    <property type="entry name" value="DoxX"/>
    <property type="match status" value="1"/>
</dbReference>
<proteinExistence type="inferred from homology"/>
<evidence type="ECO:0000313" key="9">
    <source>
        <dbReference type="Proteomes" id="UP000241964"/>
    </source>
</evidence>
<feature type="transmembrane region" description="Helical" evidence="7">
    <location>
        <begin position="119"/>
        <end position="140"/>
    </location>
</feature>